<dbReference type="InterPro" id="IPR043166">
    <property type="entry name" value="LarA-like_C"/>
</dbReference>
<dbReference type="PATRIC" id="fig|1678840.3.peg.2656"/>
<evidence type="ECO:0000313" key="2">
    <source>
        <dbReference type="EMBL" id="GAP41230.1"/>
    </source>
</evidence>
<name>A0A0S7BTQ6_9CHLR</name>
<protein>
    <submittedName>
        <fullName evidence="2">Nickel-dependent lactate racemase</fullName>
    </submittedName>
</protein>
<organism evidence="2">
    <name type="scientific">Flexilinea flocculi</name>
    <dbReference type="NCBI Taxonomy" id="1678840"/>
    <lineage>
        <taxon>Bacteria</taxon>
        <taxon>Bacillati</taxon>
        <taxon>Chloroflexota</taxon>
        <taxon>Anaerolineae</taxon>
        <taxon>Anaerolineales</taxon>
        <taxon>Anaerolineaceae</taxon>
        <taxon>Flexilinea</taxon>
    </lineage>
</organism>
<dbReference type="RefSeq" id="WP_062282021.1">
    <property type="nucleotide sequence ID" value="NZ_DF968181.1"/>
</dbReference>
<dbReference type="Gene3D" id="3.90.226.30">
    <property type="match status" value="1"/>
</dbReference>
<evidence type="ECO:0000259" key="1">
    <source>
        <dbReference type="Pfam" id="PF09861"/>
    </source>
</evidence>
<dbReference type="AlphaFoldDB" id="A0A0S7BTQ6"/>
<dbReference type="PANTHER" id="PTHR33171">
    <property type="entry name" value="LAR_N DOMAIN-CONTAINING PROTEIN"/>
    <property type="match status" value="1"/>
</dbReference>
<dbReference type="InterPro" id="IPR018657">
    <property type="entry name" value="LarA-like_N"/>
</dbReference>
<accession>A0A0S7BTQ6</accession>
<feature type="domain" description="LarA-like N-terminal" evidence="1">
    <location>
        <begin position="38"/>
        <end position="195"/>
    </location>
</feature>
<sequence length="423" mass="48105">MELSKAVFGYGSPDSDALLTNQEVFDILNGVFTANNLSGKRILVIIPDSTRTMPLPIFFQYFVKLLRGKAAKMDFIIALGTHLPMSREAICRHFDISLEEMNSTYQDIRFFNHAWDQKETFIDLGKFDAEEISRLTFGTIQKDVTVQINKIILDYDVLIVCGPVFPHEVMGFSGGTKYFFPGISGPEFTNTTHWIGAMNTCMKTIGVRDTPQRGLLERAAAWIPVPRLYCCPVVKSEGIYGLFAGDPFETWKKAADLSAEVHVEYKSKAFHTVFSEMPLLYDDIWTAAKGMYKLEAVVEDDGELIIYAPHIDEISYTHGKILDKIGYHCRDYFVNQWEKFKDEPWGVLAHSTHLTGLGTFENGTEKKRIRVTLATRIPKERCEMLGLGYINPEEINPDSYKNMENEGILYVPHAGETLYKIRQ</sequence>
<proteinExistence type="predicted"/>
<dbReference type="PANTHER" id="PTHR33171:SF17">
    <property type="entry name" value="LARA-LIKE N-TERMINAL DOMAIN-CONTAINING PROTEIN"/>
    <property type="match status" value="1"/>
</dbReference>
<dbReference type="Pfam" id="PF09861">
    <property type="entry name" value="Lar_N"/>
    <property type="match status" value="1"/>
</dbReference>
<dbReference type="OrthoDB" id="9770545at2"/>
<keyword evidence="3" id="KW-1185">Reference proteome</keyword>
<dbReference type="Gene3D" id="3.40.50.11440">
    <property type="match status" value="1"/>
</dbReference>
<gene>
    <name evidence="2" type="ORF">ATC1_131214</name>
</gene>
<dbReference type="STRING" id="1678840.ATC1_131214"/>
<evidence type="ECO:0000313" key="3">
    <source>
        <dbReference type="Proteomes" id="UP000053370"/>
    </source>
</evidence>
<dbReference type="EMBL" id="DF968181">
    <property type="protein sequence ID" value="GAP41230.1"/>
    <property type="molecule type" value="Genomic_DNA"/>
</dbReference>
<reference evidence="2" key="1">
    <citation type="journal article" date="2015" name="Genome Announc.">
        <title>Draft Genome Sequence of Anaerolineae Strain TC1, a Novel Isolate from a Methanogenic Wastewater Treatment System.</title>
        <authorList>
            <person name="Matsuura N."/>
            <person name="Tourlousse D.M."/>
            <person name="Sun L."/>
            <person name="Toyonaga M."/>
            <person name="Kuroda K."/>
            <person name="Ohashi A."/>
            <person name="Cruz R."/>
            <person name="Yamaguchi T."/>
            <person name="Sekiguchi Y."/>
        </authorList>
    </citation>
    <scope>NUCLEOTIDE SEQUENCE [LARGE SCALE GENOMIC DNA]</scope>
    <source>
        <strain evidence="2">TC1</strain>
    </source>
</reference>
<dbReference type="Proteomes" id="UP000053370">
    <property type="component" value="Unassembled WGS sequence"/>
</dbReference>
<dbReference type="InterPro" id="IPR048068">
    <property type="entry name" value="LarA-like"/>
</dbReference>
<dbReference type="GO" id="GO:0050043">
    <property type="term" value="F:lactate racemase activity"/>
    <property type="evidence" value="ECO:0007669"/>
    <property type="project" value="InterPro"/>
</dbReference>